<evidence type="ECO:0000313" key="10">
    <source>
        <dbReference type="Proteomes" id="UP000398389"/>
    </source>
</evidence>
<dbReference type="SUPFAM" id="SSF53335">
    <property type="entry name" value="S-adenosyl-L-methionine-dependent methyltransferases"/>
    <property type="match status" value="1"/>
</dbReference>
<feature type="binding site" evidence="7">
    <location>
        <position position="23"/>
    </location>
    <ligand>
        <name>S-adenosyl-L-methionine</name>
        <dbReference type="ChEBI" id="CHEBI:59789"/>
    </ligand>
</feature>
<sequence length="346" mass="39391">MSVGITPSIVEASFRKSFGRRSILNYNLSVSAIRKMKLAEYYKDNVTIIDAYPGNGIWSAALHNEIKPANHVLLEPLVGAQKFLKQFIDPSKNTLKLWPEDPFRWATYENIVTEKVITPIVHPRTEINPHLLFTCNLSTIQGEQLCVQFLNCVMNRNWIQKYGRVRMLLWIRYSTLVKLLATPGSKRRGRVSVQTEACSDTRLIIDNKMADLTLDKQKYEPLEVMTKPNDIFPTKAPIALIQVDPLEADIEQLDYFEYVIRTLFILKTRPLKEGLAILGPGALDDMGPSLRPLLNKKPADMTLEEFFLVTKAFGAWPFKPEILHDFYAESDYSLHATSVSNSSGRT</sequence>
<dbReference type="GO" id="GO:0000179">
    <property type="term" value="F:rRNA (adenine-N6,N6-)-dimethyltransferase activity"/>
    <property type="evidence" value="ECO:0007669"/>
    <property type="project" value="UniProtKB-UniRule"/>
</dbReference>
<proteinExistence type="inferred from homology"/>
<keyword evidence="10" id="KW-1185">Reference proteome</keyword>
<dbReference type="Pfam" id="PF00398">
    <property type="entry name" value="RrnaAD"/>
    <property type="match status" value="1"/>
</dbReference>
<dbReference type="GO" id="GO:0003723">
    <property type="term" value="F:RNA binding"/>
    <property type="evidence" value="ECO:0007669"/>
    <property type="project" value="UniProtKB-UniRule"/>
</dbReference>
<comment type="function">
    <text evidence="6">Mitochondrial transcription factor that confers selective promoter recognition on the core subunit of the yeast mitochondrial RNA polymerase. Interacts with DNA in a non-specific manner.</text>
</comment>
<dbReference type="EC" id="2.1.1.-" evidence="8"/>
<comment type="similarity">
    <text evidence="7 8">Belongs to the class I-like SAM-binding methyltransferase superfamily. rRNA adenine N(6)-methyltransferase family.</text>
</comment>
<reference evidence="9 10" key="1">
    <citation type="submission" date="2019-09" db="EMBL/GenBank/DDBJ databases">
        <authorList>
            <person name="Brejova B."/>
        </authorList>
    </citation>
    <scope>NUCLEOTIDE SEQUENCE [LARGE SCALE GENOMIC DNA]</scope>
</reference>
<dbReference type="GO" id="GO:0034246">
    <property type="term" value="F:mitochondrial transcription factor activity"/>
    <property type="evidence" value="ECO:0007669"/>
    <property type="project" value="TreeGrafter"/>
</dbReference>
<accession>A0A5E8BYU9</accession>
<evidence type="ECO:0000256" key="5">
    <source>
        <dbReference type="ARBA" id="ARBA00022884"/>
    </source>
</evidence>
<keyword evidence="4 7" id="KW-0949">S-adenosyl-L-methionine</keyword>
<evidence type="ECO:0000256" key="2">
    <source>
        <dbReference type="ARBA" id="ARBA00022603"/>
    </source>
</evidence>
<dbReference type="Proteomes" id="UP000398389">
    <property type="component" value="Unassembled WGS sequence"/>
</dbReference>
<keyword evidence="2 7" id="KW-0489">Methyltransferase</keyword>
<dbReference type="AlphaFoldDB" id="A0A5E8BYU9"/>
<comment type="subcellular location">
    <subcellularLocation>
        <location evidence="1">Mitochondrion</location>
    </subcellularLocation>
</comment>
<dbReference type="InterPro" id="IPR023165">
    <property type="entry name" value="rRNA_Ade_diMease-like_C"/>
</dbReference>
<evidence type="ECO:0000256" key="1">
    <source>
        <dbReference type="ARBA" id="ARBA00004173"/>
    </source>
</evidence>
<keyword evidence="5 7" id="KW-0694">RNA-binding</keyword>
<keyword evidence="3 7" id="KW-0808">Transferase</keyword>
<protein>
    <recommendedName>
        <fullName evidence="8">rRNA adenine N(6)-methyltransferase</fullName>
        <ecNumber evidence="8">2.1.1.-</ecNumber>
    </recommendedName>
</protein>
<gene>
    <name evidence="9" type="ORF">SAPINGB_P005296</name>
</gene>
<dbReference type="OrthoDB" id="16079at2759"/>
<evidence type="ECO:0000256" key="4">
    <source>
        <dbReference type="ARBA" id="ARBA00022691"/>
    </source>
</evidence>
<dbReference type="Gene3D" id="3.40.50.150">
    <property type="entry name" value="Vaccinia Virus protein VP39"/>
    <property type="match status" value="1"/>
</dbReference>
<evidence type="ECO:0000256" key="6">
    <source>
        <dbReference type="ARBA" id="ARBA00024915"/>
    </source>
</evidence>
<organism evidence="9 10">
    <name type="scientific">Magnusiomyces paraingens</name>
    <dbReference type="NCBI Taxonomy" id="2606893"/>
    <lineage>
        <taxon>Eukaryota</taxon>
        <taxon>Fungi</taxon>
        <taxon>Dikarya</taxon>
        <taxon>Ascomycota</taxon>
        <taxon>Saccharomycotina</taxon>
        <taxon>Dipodascomycetes</taxon>
        <taxon>Dipodascales</taxon>
        <taxon>Dipodascaceae</taxon>
        <taxon>Magnusiomyces</taxon>
    </lineage>
</organism>
<evidence type="ECO:0000256" key="8">
    <source>
        <dbReference type="RuleBase" id="RU362106"/>
    </source>
</evidence>
<feature type="binding site" evidence="7">
    <location>
        <position position="75"/>
    </location>
    <ligand>
        <name>S-adenosyl-L-methionine</name>
        <dbReference type="ChEBI" id="CHEBI:59789"/>
    </ligand>
</feature>
<name>A0A5E8BYU9_9ASCO</name>
<dbReference type="GO" id="GO:0034245">
    <property type="term" value="C:mitochondrial DNA-directed RNA polymerase complex"/>
    <property type="evidence" value="ECO:0007669"/>
    <property type="project" value="TreeGrafter"/>
</dbReference>
<dbReference type="PANTHER" id="PTHR11727">
    <property type="entry name" value="DIMETHYLADENOSINE TRANSFERASE"/>
    <property type="match status" value="1"/>
</dbReference>
<feature type="binding site" evidence="7">
    <location>
        <position position="136"/>
    </location>
    <ligand>
        <name>S-adenosyl-L-methionine</name>
        <dbReference type="ChEBI" id="CHEBI:59789"/>
    </ligand>
</feature>
<dbReference type="RefSeq" id="XP_031855901.1">
    <property type="nucleotide sequence ID" value="XM_032000010.1"/>
</dbReference>
<feature type="binding site" evidence="7">
    <location>
        <position position="101"/>
    </location>
    <ligand>
        <name>S-adenosyl-L-methionine</name>
        <dbReference type="ChEBI" id="CHEBI:59789"/>
    </ligand>
</feature>
<dbReference type="InterPro" id="IPR001737">
    <property type="entry name" value="KsgA/Erm"/>
</dbReference>
<dbReference type="PROSITE" id="PS51689">
    <property type="entry name" value="SAM_RNA_A_N6_MT"/>
    <property type="match status" value="1"/>
</dbReference>
<keyword evidence="8" id="KW-0698">rRNA processing</keyword>
<evidence type="ECO:0000313" key="9">
    <source>
        <dbReference type="EMBL" id="VVT56809.1"/>
    </source>
</evidence>
<evidence type="ECO:0000256" key="7">
    <source>
        <dbReference type="PROSITE-ProRule" id="PRU01026"/>
    </source>
</evidence>
<dbReference type="PANTHER" id="PTHR11727:SF17">
    <property type="entry name" value="DIMETHYLADENOSINE TRANSFERASE 1, MITOCHONDRIAL"/>
    <property type="match status" value="1"/>
</dbReference>
<dbReference type="GeneID" id="43584110"/>
<dbReference type="GO" id="GO:0006391">
    <property type="term" value="P:transcription initiation at mitochondrial promoter"/>
    <property type="evidence" value="ECO:0007669"/>
    <property type="project" value="TreeGrafter"/>
</dbReference>
<evidence type="ECO:0000256" key="3">
    <source>
        <dbReference type="ARBA" id="ARBA00022679"/>
    </source>
</evidence>
<dbReference type="EMBL" id="CABVLU010000004">
    <property type="protein sequence ID" value="VVT56809.1"/>
    <property type="molecule type" value="Genomic_DNA"/>
</dbReference>
<dbReference type="Gene3D" id="1.10.8.100">
    <property type="entry name" value="Ribosomal RNA adenine dimethylase-like, domain 2"/>
    <property type="match status" value="1"/>
</dbReference>
<comment type="caution">
    <text evidence="7">Lacks conserved residue(s) required for the propagation of feature annotation.</text>
</comment>
<dbReference type="GO" id="GO:0005759">
    <property type="term" value="C:mitochondrial matrix"/>
    <property type="evidence" value="ECO:0007669"/>
    <property type="project" value="TreeGrafter"/>
</dbReference>
<dbReference type="InterPro" id="IPR029063">
    <property type="entry name" value="SAM-dependent_MTases_sf"/>
</dbReference>